<evidence type="ECO:0000313" key="1">
    <source>
        <dbReference type="EMBL" id="AYV86132.1"/>
    </source>
</evidence>
<organism evidence="1">
    <name type="scientific">Solumvirus sp</name>
    <dbReference type="NCBI Taxonomy" id="2487773"/>
    <lineage>
        <taxon>Viruses</taxon>
        <taxon>Pithoviruses</taxon>
    </lineage>
</organism>
<proteinExistence type="predicted"/>
<accession>A0A3G5AG39</accession>
<sequence length="73" mass="8019">MTEAVIYKNIGDVVGWRIIKVVHKNIKESTPQSKLTVIPSPRPSIIIINSDKEKSAALAGTSGFQTVKDKIEE</sequence>
<protein>
    <submittedName>
        <fullName evidence="1">Uncharacterized protein</fullName>
    </submittedName>
</protein>
<name>A0A3G5AG39_9VIRU</name>
<gene>
    <name evidence="1" type="ORF">Solumvirus1_7</name>
</gene>
<dbReference type="EMBL" id="MK072498">
    <property type="protein sequence ID" value="AYV86132.1"/>
    <property type="molecule type" value="Genomic_DNA"/>
</dbReference>
<reference evidence="1" key="1">
    <citation type="submission" date="2018-10" db="EMBL/GenBank/DDBJ databases">
        <title>Hidden diversity of soil giant viruses.</title>
        <authorList>
            <person name="Schulz F."/>
            <person name="Alteio L."/>
            <person name="Goudeau D."/>
            <person name="Ryan E.M."/>
            <person name="Malmstrom R.R."/>
            <person name="Blanchard J."/>
            <person name="Woyke T."/>
        </authorList>
    </citation>
    <scope>NUCLEOTIDE SEQUENCE</scope>
    <source>
        <strain evidence="1">SMV1</strain>
    </source>
</reference>